<dbReference type="InterPro" id="IPR050816">
    <property type="entry name" value="Flavin-dep_Halogenase_NPB"/>
</dbReference>
<feature type="transmembrane region" description="Helical" evidence="3">
    <location>
        <begin position="12"/>
        <end position="35"/>
    </location>
</feature>
<evidence type="ECO:0000256" key="3">
    <source>
        <dbReference type="SAM" id="Phobius"/>
    </source>
</evidence>
<name>A0A8J3A8C6_9PROT</name>
<dbReference type="PIRSF" id="PIRSF011396">
    <property type="entry name" value="Trp_halogenase"/>
    <property type="match status" value="1"/>
</dbReference>
<feature type="binding site" evidence="2">
    <location>
        <position position="354"/>
    </location>
    <ligand>
        <name>FAD</name>
        <dbReference type="ChEBI" id="CHEBI:57692"/>
    </ligand>
</feature>
<dbReference type="EMBL" id="BMGZ01000002">
    <property type="protein sequence ID" value="GGH98307.1"/>
    <property type="molecule type" value="Genomic_DNA"/>
</dbReference>
<dbReference type="GO" id="GO:0000166">
    <property type="term" value="F:nucleotide binding"/>
    <property type="evidence" value="ECO:0007669"/>
    <property type="project" value="UniProtKB-KW"/>
</dbReference>
<keyword evidence="3" id="KW-1133">Transmembrane helix</keyword>
<reference evidence="5 7" key="2">
    <citation type="submission" date="2020-02" db="EMBL/GenBank/DDBJ databases">
        <title>Genome sequence of Parvularcula flava strain NH6-79.</title>
        <authorList>
            <person name="Abdul Karim M.H."/>
            <person name="Lam M.Q."/>
            <person name="Chen S.J."/>
            <person name="Yahya A."/>
            <person name="Shahir S."/>
            <person name="Shamsir M.S."/>
            <person name="Chong C.S."/>
        </authorList>
    </citation>
    <scope>NUCLEOTIDE SEQUENCE [LARGE SCALE GENOMIC DNA]</scope>
    <source>
        <strain evidence="5 7">NH6-79</strain>
    </source>
</reference>
<dbReference type="PANTHER" id="PTHR43747">
    <property type="entry name" value="FAD-BINDING PROTEIN"/>
    <property type="match status" value="1"/>
</dbReference>
<dbReference type="PANTHER" id="PTHR43747:SF4">
    <property type="entry name" value="FLAVIN-DEPENDENT TRYPTOPHAN HALOGENASE"/>
    <property type="match status" value="1"/>
</dbReference>
<dbReference type="InterPro" id="IPR036188">
    <property type="entry name" value="FAD/NAD-bd_sf"/>
</dbReference>
<protein>
    <submittedName>
        <fullName evidence="5">Tryptophan 7-halogenase</fullName>
    </submittedName>
    <submittedName>
        <fullName evidence="4">Tryptophan halogenase</fullName>
    </submittedName>
</protein>
<accession>A0A8J3A8C6</accession>
<keyword evidence="7" id="KW-1185">Reference proteome</keyword>
<keyword evidence="2" id="KW-0274">FAD</keyword>
<sequence length="511" mass="56850">MREHRAIKTGAISQIVIAGGGTAGWMAAAFLARMFEHKRISIRLVESEEIGTVGVGEATIPPLRNFNALLGISEQEFVRHTQGTFKLGIEFRDWTRLGHSYIHPFGTFGVEHNGIPFHQLWMKAQGIGHDAPLTDFNLSAVAAEMGRFQPIQQDPRAPYANLHYAFHLDAGLYARYLRAYAEARGVQRTEGKIVDVSLRGEDGFIESLRLESGETVSGELFLDCTGFRGLLIGKALETPFEDWSGWLPCDRAVAVGCETAGPPPPFTLAHARKAGWQWRIPLQHRLGNGHVYCSGYVSDDEATATLMDSLAGAPLGEPRLLRFTTGRREKFWNRNCIALGLSGGFLEPLESTSIHLIQEGLAKLQALFPDTACDPALVDEYNTLVGHEYQYIRDFLFLHYHATERDDTPFWNEMRTMAPPPRLAHRMAIFRTSGHILSDENHSIFKDPSWLAVLMGQNVCPQSVNAAAAALPDDFVINALDRMRDEIRRVAGALPAHGEFVARHCKAEIVR</sequence>
<reference evidence="4" key="3">
    <citation type="submission" date="2020-09" db="EMBL/GenBank/DDBJ databases">
        <authorList>
            <person name="Sun Q."/>
            <person name="Zhou Y."/>
        </authorList>
    </citation>
    <scope>NUCLEOTIDE SEQUENCE</scope>
    <source>
        <strain evidence="4">CGMCC 1.14984</strain>
    </source>
</reference>
<dbReference type="Pfam" id="PF04820">
    <property type="entry name" value="Trp_halogenase"/>
    <property type="match status" value="1"/>
</dbReference>
<dbReference type="InterPro" id="IPR006905">
    <property type="entry name" value="Flavin_halogenase"/>
</dbReference>
<feature type="active site" evidence="1">
    <location>
        <position position="86"/>
    </location>
</feature>
<reference evidence="4" key="1">
    <citation type="journal article" date="2014" name="Int. J. Syst. Evol. Microbiol.">
        <title>Complete genome sequence of Corynebacterium casei LMG S-19264T (=DSM 44701T), isolated from a smear-ripened cheese.</title>
        <authorList>
            <consortium name="US DOE Joint Genome Institute (JGI-PGF)"/>
            <person name="Walter F."/>
            <person name="Albersmeier A."/>
            <person name="Kalinowski J."/>
            <person name="Ruckert C."/>
        </authorList>
    </citation>
    <scope>NUCLEOTIDE SEQUENCE</scope>
    <source>
        <strain evidence="4">CGMCC 1.14984</strain>
    </source>
</reference>
<dbReference type="SUPFAM" id="SSF51905">
    <property type="entry name" value="FAD/NAD(P)-binding domain"/>
    <property type="match status" value="1"/>
</dbReference>
<dbReference type="Proteomes" id="UP000818603">
    <property type="component" value="Unassembled WGS sequence"/>
</dbReference>
<dbReference type="AlphaFoldDB" id="A0A8J3A8C6"/>
<keyword evidence="3" id="KW-0812">Transmembrane</keyword>
<evidence type="ECO:0000313" key="4">
    <source>
        <dbReference type="EMBL" id="GGH98307.1"/>
    </source>
</evidence>
<dbReference type="RefSeq" id="WP_155140339.1">
    <property type="nucleotide sequence ID" value="NZ_BMGZ01000002.1"/>
</dbReference>
<dbReference type="Gene3D" id="3.50.50.60">
    <property type="entry name" value="FAD/NAD(P)-binding domain"/>
    <property type="match status" value="1"/>
</dbReference>
<evidence type="ECO:0000256" key="2">
    <source>
        <dbReference type="PIRSR" id="PIRSR011396-2"/>
    </source>
</evidence>
<feature type="binding site" evidence="2">
    <location>
        <position position="341"/>
    </location>
    <ligand>
        <name>FAD</name>
        <dbReference type="ChEBI" id="CHEBI:57692"/>
    </ligand>
</feature>
<dbReference type="Proteomes" id="UP000621856">
    <property type="component" value="Unassembled WGS sequence"/>
</dbReference>
<dbReference type="InterPro" id="IPR033856">
    <property type="entry name" value="Trp_halogen"/>
</dbReference>
<feature type="binding site" evidence="2">
    <location>
        <position position="86"/>
    </location>
    <ligand>
        <name>7-chloro-L-tryptophan</name>
        <dbReference type="ChEBI" id="CHEBI:58713"/>
    </ligand>
</feature>
<proteinExistence type="predicted"/>
<comment type="caution">
    <text evidence="4">The sequence shown here is derived from an EMBL/GenBank/DDBJ whole genome shotgun (WGS) entry which is preliminary data.</text>
</comment>
<feature type="binding site" evidence="2">
    <location>
        <begin position="20"/>
        <end position="23"/>
    </location>
    <ligand>
        <name>FAD</name>
        <dbReference type="ChEBI" id="CHEBI:57692"/>
    </ligand>
</feature>
<organism evidence="4 6">
    <name type="scientific">Aquisalinus luteolus</name>
    <dbReference type="NCBI Taxonomy" id="1566827"/>
    <lineage>
        <taxon>Bacteria</taxon>
        <taxon>Pseudomonadati</taxon>
        <taxon>Pseudomonadota</taxon>
        <taxon>Alphaproteobacteria</taxon>
        <taxon>Parvularculales</taxon>
        <taxon>Parvularculaceae</taxon>
        <taxon>Aquisalinus</taxon>
    </lineage>
</organism>
<keyword evidence="2" id="KW-0547">Nucleotide-binding</keyword>
<evidence type="ECO:0000313" key="6">
    <source>
        <dbReference type="Proteomes" id="UP000621856"/>
    </source>
</evidence>
<keyword evidence="2" id="KW-0285">Flavoprotein</keyword>
<evidence type="ECO:0000313" key="7">
    <source>
        <dbReference type="Proteomes" id="UP000818603"/>
    </source>
</evidence>
<dbReference type="EMBL" id="VCJR02000002">
    <property type="protein sequence ID" value="NHK28382.1"/>
    <property type="molecule type" value="Genomic_DNA"/>
</dbReference>
<dbReference type="GO" id="GO:0004497">
    <property type="term" value="F:monooxygenase activity"/>
    <property type="evidence" value="ECO:0007669"/>
    <property type="project" value="InterPro"/>
</dbReference>
<keyword evidence="3" id="KW-0472">Membrane</keyword>
<gene>
    <name evidence="5" type="ORF">FF098_010740</name>
    <name evidence="4" type="ORF">GCM10011355_21590</name>
</gene>
<evidence type="ECO:0000313" key="5">
    <source>
        <dbReference type="EMBL" id="NHK28382.1"/>
    </source>
</evidence>
<feature type="binding site" evidence="2">
    <location>
        <position position="350"/>
    </location>
    <ligand>
        <name>FAD</name>
        <dbReference type="ChEBI" id="CHEBI:57692"/>
    </ligand>
</feature>
<evidence type="ECO:0000256" key="1">
    <source>
        <dbReference type="PIRSR" id="PIRSR011396-1"/>
    </source>
</evidence>